<dbReference type="Pfam" id="PF02733">
    <property type="entry name" value="Dak1"/>
    <property type="match status" value="1"/>
</dbReference>
<evidence type="ECO:0000313" key="2">
    <source>
        <dbReference type="EMBL" id="SUZ60466.1"/>
    </source>
</evidence>
<accession>A0A381P0L3</accession>
<dbReference type="SUPFAM" id="SSF82549">
    <property type="entry name" value="DAK1/DegV-like"/>
    <property type="match status" value="1"/>
</dbReference>
<name>A0A381P0L3_9ZZZZ</name>
<dbReference type="AlphaFoldDB" id="A0A381P0L3"/>
<dbReference type="PROSITE" id="PS51481">
    <property type="entry name" value="DHAK"/>
    <property type="match status" value="1"/>
</dbReference>
<dbReference type="Gene3D" id="3.30.1180.20">
    <property type="entry name" value="Dihydroxyacetone kinase, domain 2"/>
    <property type="match status" value="1"/>
</dbReference>
<reference evidence="2" key="1">
    <citation type="submission" date="2018-05" db="EMBL/GenBank/DDBJ databases">
        <authorList>
            <person name="Lanie J.A."/>
            <person name="Ng W.-L."/>
            <person name="Kazmierczak K.M."/>
            <person name="Andrzejewski T.M."/>
            <person name="Davidsen T.M."/>
            <person name="Wayne K.J."/>
            <person name="Tettelin H."/>
            <person name="Glass J.I."/>
            <person name="Rusch D."/>
            <person name="Podicherti R."/>
            <person name="Tsui H.-C.T."/>
            <person name="Winkler M.E."/>
        </authorList>
    </citation>
    <scope>NUCLEOTIDE SEQUENCE</scope>
</reference>
<feature type="domain" description="DhaK" evidence="1">
    <location>
        <begin position="9"/>
        <end position="330"/>
    </location>
</feature>
<dbReference type="InterPro" id="IPR050861">
    <property type="entry name" value="Dihydroxyacetone_Kinase"/>
</dbReference>
<gene>
    <name evidence="2" type="ORF">METZ01_LOCUS13320</name>
</gene>
<evidence type="ECO:0000259" key="1">
    <source>
        <dbReference type="PROSITE" id="PS51481"/>
    </source>
</evidence>
<sequence>MVFKKIINDPYKVVDEMIDGIVLAHHDILKFANNNNRAVVRKDAPIKDKVGILIGGGSGHEPAFVGYVGKGLADGAAIGNVFASPSPDPIVDATKAISGGKGVIYMYGNYAGDIMNFDMAAELCDADGIPVKTVLVTDDIASASIENKKDRRGVAGDFYVFKIAGAAADKRMNIDEVCRLAEKANENTLSMGVALAPCSLPHTLEPSFVLERNEMEIGLGIHGEAGVRKGDIKSADEITTELMDLILKELVSASKVSVLVNGLGSTPLMELYVMYKKVNEILNKNKIEIHSSFVGEYVTSLEMNGASITLLKLDEELQPLLENPAHCSMFSI</sequence>
<dbReference type="PANTHER" id="PTHR28629:SF4">
    <property type="entry name" value="TRIOKINASE_FMN CYCLASE"/>
    <property type="match status" value="1"/>
</dbReference>
<dbReference type="EMBL" id="UINC01000744">
    <property type="protein sequence ID" value="SUZ60466.1"/>
    <property type="molecule type" value="Genomic_DNA"/>
</dbReference>
<organism evidence="2">
    <name type="scientific">marine metagenome</name>
    <dbReference type="NCBI Taxonomy" id="408172"/>
    <lineage>
        <taxon>unclassified sequences</taxon>
        <taxon>metagenomes</taxon>
        <taxon>ecological metagenomes</taxon>
    </lineage>
</organism>
<dbReference type="InterPro" id="IPR004006">
    <property type="entry name" value="DhaK_dom"/>
</dbReference>
<proteinExistence type="predicted"/>
<dbReference type="PANTHER" id="PTHR28629">
    <property type="entry name" value="TRIOKINASE/FMN CYCLASE"/>
    <property type="match status" value="1"/>
</dbReference>
<dbReference type="GO" id="GO:0005829">
    <property type="term" value="C:cytosol"/>
    <property type="evidence" value="ECO:0007669"/>
    <property type="project" value="TreeGrafter"/>
</dbReference>
<protein>
    <recommendedName>
        <fullName evidence="1">DhaK domain-containing protein</fullName>
    </recommendedName>
</protein>
<dbReference type="GO" id="GO:0004371">
    <property type="term" value="F:glycerone kinase activity"/>
    <property type="evidence" value="ECO:0007669"/>
    <property type="project" value="InterPro"/>
</dbReference>
<dbReference type="GO" id="GO:0019563">
    <property type="term" value="P:glycerol catabolic process"/>
    <property type="evidence" value="ECO:0007669"/>
    <property type="project" value="TreeGrafter"/>
</dbReference>
<dbReference type="Gene3D" id="3.40.50.10440">
    <property type="entry name" value="Dihydroxyacetone kinase, domain 1"/>
    <property type="match status" value="1"/>
</dbReference>
<dbReference type="FunFam" id="3.40.50.10440:FF:000001">
    <property type="entry name" value="Dihydroxyacetone kinase, DhaK subunit"/>
    <property type="match status" value="1"/>
</dbReference>